<sequence>MELDVIALRRDLHAHPEVGFTEFRTAAKVVEILLSLGYEVQYGEETMDGPSRRGLPSEEALEEAYQRALRDGANPDIVSKMRGGYTAVIGVKKGQAPGPTVGFRFDMDALPIRESADADHAPQAKGFRSVYEGSMHACAHDGHTAVGLGLAAKLADGSFHGTVKLIFQPAEEGVRGAYAIVQKGCLDDVDYLFCHHQGTDVPTGEFHGGGQGFLASTKLAARFYGVSSHAGASPEKGRNALLGAATALMNIHALPRFSTGSTRVNVGVLEGGTAANIVPEFARMVIETRSVSEETNNDLEQRVRRIIAHSAEMHELRYEIDVIGAAIPIRCDEELVQLAMEEARQVEGFHTVKASVESAMGSEDASFMIRRVQEKGGKGTYMIIGSHLPAPHHHPKFDIEEEILPRGVELLSRIARRVLT</sequence>
<evidence type="ECO:0000256" key="1">
    <source>
        <dbReference type="PIRSR" id="PIRSR005962-1"/>
    </source>
</evidence>
<dbReference type="InterPro" id="IPR017439">
    <property type="entry name" value="Amidohydrolase"/>
</dbReference>
<dbReference type="Pfam" id="PF07687">
    <property type="entry name" value="M20_dimer"/>
    <property type="match status" value="1"/>
</dbReference>
<dbReference type="SUPFAM" id="SSF53187">
    <property type="entry name" value="Zn-dependent exopeptidases"/>
    <property type="match status" value="1"/>
</dbReference>
<dbReference type="GO" id="GO:0046657">
    <property type="term" value="P:folic acid catabolic process"/>
    <property type="evidence" value="ECO:0007669"/>
    <property type="project" value="TreeGrafter"/>
</dbReference>
<dbReference type="GO" id="GO:0046872">
    <property type="term" value="F:metal ion binding"/>
    <property type="evidence" value="ECO:0007669"/>
    <property type="project" value="UniProtKB-KW"/>
</dbReference>
<dbReference type="Proteomes" id="UP000215509">
    <property type="component" value="Unassembled WGS sequence"/>
</dbReference>
<name>A0A229UMD1_9BACL</name>
<dbReference type="RefSeq" id="WP_094017158.1">
    <property type="nucleotide sequence ID" value="NZ_NMQW01000035.1"/>
</dbReference>
<dbReference type="EMBL" id="NMQW01000035">
    <property type="protein sequence ID" value="OXM84049.1"/>
    <property type="molecule type" value="Genomic_DNA"/>
</dbReference>
<dbReference type="Gene3D" id="3.40.630.10">
    <property type="entry name" value="Zn peptidases"/>
    <property type="match status" value="2"/>
</dbReference>
<dbReference type="PIRSF" id="PIRSF005962">
    <property type="entry name" value="Pept_M20D_amidohydro"/>
    <property type="match status" value="1"/>
</dbReference>
<dbReference type="Pfam" id="PF01546">
    <property type="entry name" value="Peptidase_M20"/>
    <property type="match status" value="1"/>
</dbReference>
<feature type="binding site" evidence="1">
    <location>
        <position position="393"/>
    </location>
    <ligand>
        <name>Mn(2+)</name>
        <dbReference type="ChEBI" id="CHEBI:29035"/>
        <label>2</label>
    </ligand>
</feature>
<feature type="binding site" evidence="1">
    <location>
        <position position="196"/>
    </location>
    <ligand>
        <name>Mn(2+)</name>
        <dbReference type="ChEBI" id="CHEBI:29035"/>
        <label>2</label>
    </ligand>
</feature>
<comment type="cofactor">
    <cofactor evidence="1">
        <name>Mn(2+)</name>
        <dbReference type="ChEBI" id="CHEBI:29035"/>
    </cofactor>
    <text evidence="1">The Mn(2+) ion enhances activity.</text>
</comment>
<dbReference type="InterPro" id="IPR036264">
    <property type="entry name" value="Bact_exopeptidase_dim_dom"/>
</dbReference>
<dbReference type="NCBIfam" id="TIGR01891">
    <property type="entry name" value="amidohydrolases"/>
    <property type="match status" value="1"/>
</dbReference>
<dbReference type="InterPro" id="IPR052030">
    <property type="entry name" value="Peptidase_M20/M20A_hydrolases"/>
</dbReference>
<gene>
    <name evidence="3" type="ORF">CF651_22665</name>
</gene>
<feature type="binding site" evidence="1">
    <location>
        <position position="172"/>
    </location>
    <ligand>
        <name>Mn(2+)</name>
        <dbReference type="ChEBI" id="CHEBI:29035"/>
        <label>2</label>
    </ligand>
</feature>
<dbReference type="InterPro" id="IPR002933">
    <property type="entry name" value="Peptidase_M20"/>
</dbReference>
<keyword evidence="1" id="KW-0464">Manganese</keyword>
<proteinExistence type="predicted"/>
<dbReference type="InterPro" id="IPR011650">
    <property type="entry name" value="Peptidase_M20_dimer"/>
</dbReference>
<dbReference type="SUPFAM" id="SSF55031">
    <property type="entry name" value="Bacterial exopeptidase dimerisation domain"/>
    <property type="match status" value="1"/>
</dbReference>
<dbReference type="GO" id="GO:0005737">
    <property type="term" value="C:cytoplasm"/>
    <property type="evidence" value="ECO:0007669"/>
    <property type="project" value="TreeGrafter"/>
</dbReference>
<dbReference type="PANTHER" id="PTHR30575:SF3">
    <property type="entry name" value="PEPTIDASE M20 DIMERISATION DOMAIN-CONTAINING PROTEIN"/>
    <property type="match status" value="1"/>
</dbReference>
<feature type="binding site" evidence="1">
    <location>
        <position position="138"/>
    </location>
    <ligand>
        <name>Mn(2+)</name>
        <dbReference type="ChEBI" id="CHEBI:29035"/>
        <label>2</label>
    </ligand>
</feature>
<organism evidence="3 4">
    <name type="scientific">Paenibacillus rigui</name>
    <dbReference type="NCBI Taxonomy" id="554312"/>
    <lineage>
        <taxon>Bacteria</taxon>
        <taxon>Bacillati</taxon>
        <taxon>Bacillota</taxon>
        <taxon>Bacilli</taxon>
        <taxon>Bacillales</taxon>
        <taxon>Paenibacillaceae</taxon>
        <taxon>Paenibacillus</taxon>
    </lineage>
</organism>
<evidence type="ECO:0000259" key="2">
    <source>
        <dbReference type="Pfam" id="PF07687"/>
    </source>
</evidence>
<dbReference type="GO" id="GO:0016805">
    <property type="term" value="F:dipeptidase activity"/>
    <property type="evidence" value="ECO:0007669"/>
    <property type="project" value="TreeGrafter"/>
</dbReference>
<protein>
    <submittedName>
        <fullName evidence="3">Aminobenzoyl-glutamate utilization protein A</fullName>
    </submittedName>
</protein>
<dbReference type="OrthoDB" id="9776731at2"/>
<reference evidence="3 4" key="1">
    <citation type="submission" date="2017-07" db="EMBL/GenBank/DDBJ databases">
        <title>Genome sequencing and assembly of Paenibacillus rigui.</title>
        <authorList>
            <person name="Mayilraj S."/>
        </authorList>
    </citation>
    <scope>NUCLEOTIDE SEQUENCE [LARGE SCALE GENOMIC DNA]</scope>
    <source>
        <strain evidence="3 4">JCM 16352</strain>
    </source>
</reference>
<dbReference type="GO" id="GO:0071713">
    <property type="term" value="F:para-aminobenzoyl-glutamate hydrolase activity"/>
    <property type="evidence" value="ECO:0007669"/>
    <property type="project" value="TreeGrafter"/>
</dbReference>
<feature type="domain" description="Peptidase M20 dimerisation" evidence="2">
    <location>
        <begin position="222"/>
        <end position="311"/>
    </location>
</feature>
<accession>A0A229UMD1</accession>
<dbReference type="AlphaFoldDB" id="A0A229UMD1"/>
<evidence type="ECO:0000313" key="3">
    <source>
        <dbReference type="EMBL" id="OXM84049.1"/>
    </source>
</evidence>
<keyword evidence="4" id="KW-1185">Reference proteome</keyword>
<keyword evidence="1" id="KW-0479">Metal-binding</keyword>
<evidence type="ECO:0000313" key="4">
    <source>
        <dbReference type="Proteomes" id="UP000215509"/>
    </source>
</evidence>
<feature type="binding site" evidence="1">
    <location>
        <position position="140"/>
    </location>
    <ligand>
        <name>Mn(2+)</name>
        <dbReference type="ChEBI" id="CHEBI:29035"/>
        <label>2</label>
    </ligand>
</feature>
<dbReference type="PANTHER" id="PTHR30575">
    <property type="entry name" value="PEPTIDASE M20"/>
    <property type="match status" value="1"/>
</dbReference>
<comment type="caution">
    <text evidence="3">The sequence shown here is derived from an EMBL/GenBank/DDBJ whole genome shotgun (WGS) entry which is preliminary data.</text>
</comment>